<dbReference type="PANTHER" id="PTHR43052">
    <property type="match status" value="1"/>
</dbReference>
<evidence type="ECO:0000256" key="7">
    <source>
        <dbReference type="ARBA" id="ARBA00023157"/>
    </source>
</evidence>
<evidence type="ECO:0000313" key="9">
    <source>
        <dbReference type="EMBL" id="KAJ6801989.1"/>
    </source>
</evidence>
<keyword evidence="7" id="KW-1015">Disulfide bond</keyword>
<protein>
    <recommendedName>
        <fullName evidence="8">tRNA-specific 2-thiouridylase MnmA-like C-terminal domain-containing protein</fullName>
    </recommendedName>
</protein>
<dbReference type="GO" id="GO:0000049">
    <property type="term" value="F:tRNA binding"/>
    <property type="evidence" value="ECO:0007669"/>
    <property type="project" value="UniProtKB-KW"/>
</dbReference>
<dbReference type="GO" id="GO:0016740">
    <property type="term" value="F:transferase activity"/>
    <property type="evidence" value="ECO:0007669"/>
    <property type="project" value="UniProtKB-KW"/>
</dbReference>
<dbReference type="InterPro" id="IPR046885">
    <property type="entry name" value="MnmA-like_C"/>
</dbReference>
<keyword evidence="1" id="KW-0820">tRNA-binding</keyword>
<dbReference type="AlphaFoldDB" id="A0AAX6EDI6"/>
<dbReference type="GO" id="GO:0005524">
    <property type="term" value="F:ATP binding"/>
    <property type="evidence" value="ECO:0007669"/>
    <property type="project" value="UniProtKB-KW"/>
</dbReference>
<keyword evidence="6" id="KW-0694">RNA-binding</keyword>
<keyword evidence="5" id="KW-0067">ATP-binding</keyword>
<feature type="domain" description="tRNA-specific 2-thiouridylase MnmA-like C-terminal" evidence="8">
    <location>
        <begin position="20"/>
        <end position="61"/>
    </location>
</feature>
<keyword evidence="2" id="KW-0808">Transferase</keyword>
<sequence>MLLRYVVEKDVQSNVVFVSKNYYTLDKEIVTVHLSEDDEGLAPGQFAAFYDYEIRLGSGVILDSWDQKCFPVCTKALEIANMKDKVHTR</sequence>
<dbReference type="Pfam" id="PF20258">
    <property type="entry name" value="tRNA_Me_trans_C"/>
    <property type="match status" value="1"/>
</dbReference>
<reference evidence="9" key="1">
    <citation type="journal article" date="2023" name="GigaByte">
        <title>Genome assembly of the bearded iris, Iris pallida Lam.</title>
        <authorList>
            <person name="Bruccoleri R.E."/>
            <person name="Oakeley E.J."/>
            <person name="Faust A.M.E."/>
            <person name="Altorfer M."/>
            <person name="Dessus-Babus S."/>
            <person name="Burckhardt D."/>
            <person name="Oertli M."/>
            <person name="Naumann U."/>
            <person name="Petersen F."/>
            <person name="Wong J."/>
        </authorList>
    </citation>
    <scope>NUCLEOTIDE SEQUENCE</scope>
    <source>
        <strain evidence="9">GSM-AAB239-AS_SAM_17_03QT</strain>
    </source>
</reference>
<dbReference type="EMBL" id="JANAVB010037420">
    <property type="protein sequence ID" value="KAJ6801989.1"/>
    <property type="molecule type" value="Genomic_DNA"/>
</dbReference>
<dbReference type="GO" id="GO:0008033">
    <property type="term" value="P:tRNA processing"/>
    <property type="evidence" value="ECO:0007669"/>
    <property type="project" value="UniProtKB-KW"/>
</dbReference>
<dbReference type="PANTHER" id="PTHR43052:SF1">
    <property type="entry name" value="TRNA-5-TAURINOMETHYLURIDINE 2-SULFURTRANSFERASE"/>
    <property type="match status" value="1"/>
</dbReference>
<evidence type="ECO:0000256" key="1">
    <source>
        <dbReference type="ARBA" id="ARBA00022555"/>
    </source>
</evidence>
<keyword evidence="4" id="KW-0547">Nucleotide-binding</keyword>
<keyword evidence="3" id="KW-0819">tRNA processing</keyword>
<name>A0AAX6EDI6_IRIPA</name>
<evidence type="ECO:0000259" key="8">
    <source>
        <dbReference type="Pfam" id="PF20258"/>
    </source>
</evidence>
<evidence type="ECO:0000256" key="6">
    <source>
        <dbReference type="ARBA" id="ARBA00022884"/>
    </source>
</evidence>
<evidence type="ECO:0000256" key="5">
    <source>
        <dbReference type="ARBA" id="ARBA00022840"/>
    </source>
</evidence>
<dbReference type="Gene3D" id="2.40.30.10">
    <property type="entry name" value="Translation factors"/>
    <property type="match status" value="1"/>
</dbReference>
<evidence type="ECO:0000256" key="3">
    <source>
        <dbReference type="ARBA" id="ARBA00022694"/>
    </source>
</evidence>
<keyword evidence="10" id="KW-1185">Reference proteome</keyword>
<accession>A0AAX6EDI6</accession>
<evidence type="ECO:0000313" key="10">
    <source>
        <dbReference type="Proteomes" id="UP001140949"/>
    </source>
</evidence>
<comment type="caution">
    <text evidence="9">The sequence shown here is derived from an EMBL/GenBank/DDBJ whole genome shotgun (WGS) entry which is preliminary data.</text>
</comment>
<evidence type="ECO:0000256" key="2">
    <source>
        <dbReference type="ARBA" id="ARBA00022679"/>
    </source>
</evidence>
<reference evidence="9" key="2">
    <citation type="submission" date="2023-04" db="EMBL/GenBank/DDBJ databases">
        <authorList>
            <person name="Bruccoleri R.E."/>
            <person name="Oakeley E.J."/>
            <person name="Faust A.-M."/>
            <person name="Dessus-Babus S."/>
            <person name="Altorfer M."/>
            <person name="Burckhardt D."/>
            <person name="Oertli M."/>
            <person name="Naumann U."/>
            <person name="Petersen F."/>
            <person name="Wong J."/>
        </authorList>
    </citation>
    <scope>NUCLEOTIDE SEQUENCE</scope>
    <source>
        <strain evidence="9">GSM-AAB239-AS_SAM_17_03QT</strain>
        <tissue evidence="9">Leaf</tissue>
    </source>
</reference>
<organism evidence="9 10">
    <name type="scientific">Iris pallida</name>
    <name type="common">Sweet iris</name>
    <dbReference type="NCBI Taxonomy" id="29817"/>
    <lineage>
        <taxon>Eukaryota</taxon>
        <taxon>Viridiplantae</taxon>
        <taxon>Streptophyta</taxon>
        <taxon>Embryophyta</taxon>
        <taxon>Tracheophyta</taxon>
        <taxon>Spermatophyta</taxon>
        <taxon>Magnoliopsida</taxon>
        <taxon>Liliopsida</taxon>
        <taxon>Asparagales</taxon>
        <taxon>Iridaceae</taxon>
        <taxon>Iridoideae</taxon>
        <taxon>Irideae</taxon>
        <taxon>Iris</taxon>
    </lineage>
</organism>
<dbReference type="InterPro" id="IPR051305">
    <property type="entry name" value="tRNA_2-thiouridylase_MnmA"/>
</dbReference>
<proteinExistence type="predicted"/>
<gene>
    <name evidence="9" type="ORF">M6B38_192960</name>
</gene>
<evidence type="ECO:0000256" key="4">
    <source>
        <dbReference type="ARBA" id="ARBA00022741"/>
    </source>
</evidence>
<dbReference type="Proteomes" id="UP001140949">
    <property type="component" value="Unassembled WGS sequence"/>
</dbReference>